<dbReference type="Pfam" id="PF05368">
    <property type="entry name" value="NmrA"/>
    <property type="match status" value="1"/>
</dbReference>
<accession>A0A0N8H9A9</accession>
<dbReference type="PANTHER" id="PTHR47129">
    <property type="entry name" value="QUINONE OXIDOREDUCTASE 2"/>
    <property type="match status" value="1"/>
</dbReference>
<dbReference type="AlphaFoldDB" id="A0A0N8H9A9"/>
<dbReference type="InterPro" id="IPR008030">
    <property type="entry name" value="NmrA-like"/>
</dbReference>
<keyword evidence="3" id="KW-1185">Reference proteome</keyword>
<reference evidence="2 3" key="1">
    <citation type="submission" date="2015-07" db="EMBL/GenBank/DDBJ databases">
        <title>The draft genome sequence of Leadbetterella sp. JN14-9.</title>
        <authorList>
            <person name="Liu Y."/>
            <person name="Du J."/>
            <person name="Shao Z."/>
        </authorList>
    </citation>
    <scope>NUCLEOTIDE SEQUENCE [LARGE SCALE GENOMIC DNA]</scope>
    <source>
        <strain evidence="2 3">JN14-9</strain>
    </source>
</reference>
<dbReference type="PANTHER" id="PTHR47129:SF1">
    <property type="entry name" value="NMRA-LIKE DOMAIN-CONTAINING PROTEIN"/>
    <property type="match status" value="1"/>
</dbReference>
<dbReference type="InterPro" id="IPR036291">
    <property type="entry name" value="NAD(P)-bd_dom_sf"/>
</dbReference>
<dbReference type="STRING" id="1605367.AFM12_16610"/>
<dbReference type="InterPro" id="IPR052718">
    <property type="entry name" value="NmrA-type_oxidoreductase"/>
</dbReference>
<proteinExistence type="predicted"/>
<dbReference type="Proteomes" id="UP000050454">
    <property type="component" value="Unassembled WGS sequence"/>
</dbReference>
<sequence>MILITGATGHLGYLTLIELLKEKSASEIAVLARKVSDKTKEIAALGVEVRIGEYANKESLLKAFNGIKTLFFVSTHEAAQDFTVHKNVIDAAVNSNVQSIVYTSTQGEKSLGKNNPEGAADMHALTEEAIKQSGLNYSILRNAPYMESLPMILGEKVLTEGYAMPMGNGKLSFATRQDMAIGSAKVLSKNEHDHKTYEFGSTASVGFNEVMEILSELTGKNLEYNPINPETYEQQSKEAGIPEMYIQANLGFAAQVRGGYFDHPTQDLANILGREPVSVEDFLKETYGR</sequence>
<dbReference type="EMBL" id="LGTQ01000013">
    <property type="protein sequence ID" value="KPM46860.1"/>
    <property type="molecule type" value="Genomic_DNA"/>
</dbReference>
<dbReference type="OrthoDB" id="9780595at2"/>
<gene>
    <name evidence="2" type="ORF">AFM12_16610</name>
</gene>
<evidence type="ECO:0000313" key="2">
    <source>
        <dbReference type="EMBL" id="KPM46860.1"/>
    </source>
</evidence>
<evidence type="ECO:0000259" key="1">
    <source>
        <dbReference type="Pfam" id="PF05368"/>
    </source>
</evidence>
<feature type="domain" description="NmrA-like" evidence="1">
    <location>
        <begin position="2"/>
        <end position="255"/>
    </location>
</feature>
<protein>
    <recommendedName>
        <fullName evidence="1">NmrA-like domain-containing protein</fullName>
    </recommendedName>
</protein>
<dbReference type="Gene3D" id="3.90.25.10">
    <property type="entry name" value="UDP-galactose 4-epimerase, domain 1"/>
    <property type="match status" value="1"/>
</dbReference>
<evidence type="ECO:0000313" key="3">
    <source>
        <dbReference type="Proteomes" id="UP000050454"/>
    </source>
</evidence>
<name>A0A0N8H9A9_9BACT</name>
<dbReference type="SUPFAM" id="SSF51735">
    <property type="entry name" value="NAD(P)-binding Rossmann-fold domains"/>
    <property type="match status" value="1"/>
</dbReference>
<dbReference type="Gene3D" id="3.40.50.720">
    <property type="entry name" value="NAD(P)-binding Rossmann-like Domain"/>
    <property type="match status" value="1"/>
</dbReference>
<dbReference type="RefSeq" id="WP_055150531.1">
    <property type="nucleotide sequence ID" value="NZ_JXSZ01000013.1"/>
</dbReference>
<organism evidence="2 3">
    <name type="scientific">Jiulongibacter sediminis</name>
    <dbReference type="NCBI Taxonomy" id="1605367"/>
    <lineage>
        <taxon>Bacteria</taxon>
        <taxon>Pseudomonadati</taxon>
        <taxon>Bacteroidota</taxon>
        <taxon>Cytophagia</taxon>
        <taxon>Cytophagales</taxon>
        <taxon>Leadbetterellaceae</taxon>
        <taxon>Jiulongibacter</taxon>
    </lineage>
</organism>
<comment type="caution">
    <text evidence="2">The sequence shown here is derived from an EMBL/GenBank/DDBJ whole genome shotgun (WGS) entry which is preliminary data.</text>
</comment>